<dbReference type="EMBL" id="JAMGZJ010000072">
    <property type="protein sequence ID" value="MCU6668750.1"/>
    <property type="molecule type" value="Genomic_DNA"/>
</dbReference>
<evidence type="ECO:0000256" key="9">
    <source>
        <dbReference type="SAM" id="Phobius"/>
    </source>
</evidence>
<evidence type="ECO:0000256" key="4">
    <source>
        <dbReference type="ARBA" id="ARBA00022692"/>
    </source>
</evidence>
<dbReference type="Gene3D" id="1.10.3730.20">
    <property type="match status" value="1"/>
</dbReference>
<proteinExistence type="inferred from homology"/>
<gene>
    <name evidence="10" type="ORF">M8013_08310</name>
</gene>
<protein>
    <submittedName>
        <fullName evidence="10">SMR family transporter</fullName>
    </submittedName>
</protein>
<evidence type="ECO:0000256" key="3">
    <source>
        <dbReference type="ARBA" id="ARBA00022475"/>
    </source>
</evidence>
<dbReference type="InterPro" id="IPR000390">
    <property type="entry name" value="Small_drug/metabolite_transptr"/>
</dbReference>
<sequence length="110" mass="11822">MNTWIVLFVAVLAEVVATTSLKLSEGFTKLLPSVVVIVGYAIAFYCLSLTLKSIPLGIAYAVWSGLGIVIISLFGWLLFGQKLDIWAVIGMLLIISGVLVLNLLSKTTAH</sequence>
<evidence type="ECO:0000256" key="2">
    <source>
        <dbReference type="ARBA" id="ARBA00022448"/>
    </source>
</evidence>
<dbReference type="RefSeq" id="WP_271267427.1">
    <property type="nucleotide sequence ID" value="NZ_JAMGZJ010000072.1"/>
</dbReference>
<feature type="transmembrane region" description="Helical" evidence="9">
    <location>
        <begin position="85"/>
        <end position="104"/>
    </location>
</feature>
<dbReference type="GO" id="GO:0015220">
    <property type="term" value="F:choline transmembrane transporter activity"/>
    <property type="evidence" value="ECO:0007669"/>
    <property type="project" value="TreeGrafter"/>
</dbReference>
<keyword evidence="6 9" id="KW-0472">Membrane</keyword>
<dbReference type="GO" id="GO:0031460">
    <property type="term" value="P:glycine betaine transport"/>
    <property type="evidence" value="ECO:0007669"/>
    <property type="project" value="TreeGrafter"/>
</dbReference>
<dbReference type="GO" id="GO:0015199">
    <property type="term" value="F:amino-acid betaine transmembrane transporter activity"/>
    <property type="evidence" value="ECO:0007669"/>
    <property type="project" value="TreeGrafter"/>
</dbReference>
<dbReference type="GO" id="GO:0015297">
    <property type="term" value="F:antiporter activity"/>
    <property type="evidence" value="ECO:0007669"/>
    <property type="project" value="TreeGrafter"/>
</dbReference>
<dbReference type="GO" id="GO:0005886">
    <property type="term" value="C:plasma membrane"/>
    <property type="evidence" value="ECO:0007669"/>
    <property type="project" value="UniProtKB-SubCell"/>
</dbReference>
<keyword evidence="5 9" id="KW-1133">Transmembrane helix</keyword>
<comment type="similarity">
    <text evidence="7 8">Belongs to the drug/metabolite transporter (DMT) superfamily. Small multidrug resistance (SMR) (TC 2.A.7.1) family.</text>
</comment>
<feature type="transmembrane region" description="Helical" evidence="9">
    <location>
        <begin position="33"/>
        <end position="51"/>
    </location>
</feature>
<keyword evidence="2" id="KW-0813">Transport</keyword>
<evidence type="ECO:0000256" key="1">
    <source>
        <dbReference type="ARBA" id="ARBA00004651"/>
    </source>
</evidence>
<dbReference type="PANTHER" id="PTHR30561:SF1">
    <property type="entry name" value="MULTIDRUG TRANSPORTER EMRE"/>
    <property type="match status" value="1"/>
</dbReference>
<dbReference type="SUPFAM" id="SSF103481">
    <property type="entry name" value="Multidrug resistance efflux transporter EmrE"/>
    <property type="match status" value="1"/>
</dbReference>
<name>A0A9J6QH88_9ENTR</name>
<evidence type="ECO:0000256" key="8">
    <source>
        <dbReference type="RuleBase" id="RU003942"/>
    </source>
</evidence>
<dbReference type="Proteomes" id="UP001061282">
    <property type="component" value="Unassembled WGS sequence"/>
</dbReference>
<dbReference type="FunFam" id="1.10.3730.20:FF:000001">
    <property type="entry name" value="Quaternary ammonium compound resistance transporter SugE"/>
    <property type="match status" value="1"/>
</dbReference>
<evidence type="ECO:0000256" key="5">
    <source>
        <dbReference type="ARBA" id="ARBA00022989"/>
    </source>
</evidence>
<dbReference type="InterPro" id="IPR045324">
    <property type="entry name" value="Small_multidrug_res"/>
</dbReference>
<dbReference type="AlphaFoldDB" id="A0A9J6QH88"/>
<keyword evidence="11" id="KW-1185">Reference proteome</keyword>
<dbReference type="InterPro" id="IPR037185">
    <property type="entry name" value="EmrE-like"/>
</dbReference>
<evidence type="ECO:0000256" key="7">
    <source>
        <dbReference type="ARBA" id="ARBA00038032"/>
    </source>
</evidence>
<comment type="subcellular location">
    <subcellularLocation>
        <location evidence="1 8">Cell membrane</location>
        <topology evidence="1 8">Multi-pass membrane protein</topology>
    </subcellularLocation>
</comment>
<evidence type="ECO:0000256" key="6">
    <source>
        <dbReference type="ARBA" id="ARBA00023136"/>
    </source>
</evidence>
<comment type="caution">
    <text evidence="10">The sequence shown here is derived from an EMBL/GenBank/DDBJ whole genome shotgun (WGS) entry which is preliminary data.</text>
</comment>
<dbReference type="PANTHER" id="PTHR30561">
    <property type="entry name" value="SMR FAMILY PROTON-DEPENDENT DRUG EFFLUX TRANSPORTER SUGE"/>
    <property type="match status" value="1"/>
</dbReference>
<keyword evidence="3" id="KW-1003">Cell membrane</keyword>
<evidence type="ECO:0000313" key="10">
    <source>
        <dbReference type="EMBL" id="MCU6668750.1"/>
    </source>
</evidence>
<reference evidence="10" key="1">
    <citation type="submission" date="2022-05" db="EMBL/GenBank/DDBJ databases">
        <title>Description of a novel species of Leclercia; Leclercia tamurae and the Proposal for a Novel Genus Silvania gen. nov. Containing Two Novel Species Silvania hatchlandensis sp. nov. and Silvania confinis sp. nov. Isolated from the Rhizosphere of Oak.</title>
        <authorList>
            <person name="Maddock D.W."/>
            <person name="Brady C.L."/>
            <person name="Denman S."/>
            <person name="Arnold D."/>
        </authorList>
    </citation>
    <scope>NUCLEOTIDE SEQUENCE</scope>
    <source>
        <strain evidence="10">H4N4</strain>
    </source>
</reference>
<keyword evidence="4 8" id="KW-0812">Transmembrane</keyword>
<organism evidence="10 11">
    <name type="scientific">Silvania confinis</name>
    <dbReference type="NCBI Taxonomy" id="2926470"/>
    <lineage>
        <taxon>Bacteria</taxon>
        <taxon>Pseudomonadati</taxon>
        <taxon>Pseudomonadota</taxon>
        <taxon>Gammaproteobacteria</taxon>
        <taxon>Enterobacterales</taxon>
        <taxon>Enterobacteriaceae</taxon>
        <taxon>Silvania</taxon>
    </lineage>
</organism>
<dbReference type="Pfam" id="PF00893">
    <property type="entry name" value="Multi_Drug_Res"/>
    <property type="match status" value="1"/>
</dbReference>
<feature type="transmembrane region" description="Helical" evidence="9">
    <location>
        <begin position="58"/>
        <end position="79"/>
    </location>
</feature>
<accession>A0A9J6QH88</accession>
<evidence type="ECO:0000313" key="11">
    <source>
        <dbReference type="Proteomes" id="UP001061282"/>
    </source>
</evidence>
<dbReference type="GO" id="GO:1990961">
    <property type="term" value="P:xenobiotic detoxification by transmembrane export across the plasma membrane"/>
    <property type="evidence" value="ECO:0007669"/>
    <property type="project" value="UniProtKB-ARBA"/>
</dbReference>